<reference evidence="1 2" key="1">
    <citation type="submission" date="2017-05" db="EMBL/GenBank/DDBJ databases">
        <title>The complete genome sequence of Deinococcus ficus isolated from the rhizosphere of the Ficus religiosa L. in Taiwan.</title>
        <authorList>
            <person name="Wu K.-M."/>
            <person name="Liao T.-L."/>
            <person name="Liu Y.-M."/>
            <person name="Young C.-C."/>
            <person name="Tsai S.-F."/>
        </authorList>
    </citation>
    <scope>NUCLEOTIDE SEQUENCE [LARGE SCALE GENOMIC DNA]</scope>
    <source>
        <strain evidence="1 2">CC-FR2-10</strain>
        <plasmid evidence="2">pdfi1</plasmid>
    </source>
</reference>
<evidence type="ECO:0000313" key="1">
    <source>
        <dbReference type="EMBL" id="ASN82403.1"/>
    </source>
</evidence>
<evidence type="ECO:0000313" key="2">
    <source>
        <dbReference type="Proteomes" id="UP000259030"/>
    </source>
</evidence>
<dbReference type="EMBL" id="CP021082">
    <property type="protein sequence ID" value="ASN82403.1"/>
    <property type="molecule type" value="Genomic_DNA"/>
</dbReference>
<gene>
    <name evidence="1" type="ORF">DFI_14540</name>
</gene>
<dbReference type="AlphaFoldDB" id="A0A221T0H4"/>
<dbReference type="Proteomes" id="UP000259030">
    <property type="component" value="Plasmid pDFI1"/>
</dbReference>
<dbReference type="KEGG" id="dfc:DFI_14540"/>
<keyword evidence="1" id="KW-0614">Plasmid</keyword>
<geneLocation type="plasmid" evidence="2">
    <name>pdfi1</name>
</geneLocation>
<dbReference type="STRING" id="317577.GCA_000419625_03243"/>
<accession>A0A221T0H4</accession>
<organism evidence="1 2">
    <name type="scientific">Deinococcus ficus</name>
    <dbReference type="NCBI Taxonomy" id="317577"/>
    <lineage>
        <taxon>Bacteria</taxon>
        <taxon>Thermotogati</taxon>
        <taxon>Deinococcota</taxon>
        <taxon>Deinococci</taxon>
        <taxon>Deinococcales</taxon>
        <taxon>Deinococcaceae</taxon>
        <taxon>Deinococcus</taxon>
    </lineage>
</organism>
<proteinExistence type="predicted"/>
<name>A0A221T0H4_9DEIO</name>
<keyword evidence="2" id="KW-1185">Reference proteome</keyword>
<protein>
    <submittedName>
        <fullName evidence="1">Uncharacterized protein</fullName>
    </submittedName>
</protein>
<sequence>MPSEADQVTTRTTIEFLEVGRGRKRQRLDLTTSPEPRVSVDTLRRLGVKIVERQAGVDGRAVPYDFGYGAGHR</sequence>